<name>A0A151JCT8_9VIBR</name>
<comment type="caution">
    <text evidence="1">The sequence shown here is derived from an EMBL/GenBank/DDBJ whole genome shotgun (WGS) entry which is preliminary data.</text>
</comment>
<dbReference type="AlphaFoldDB" id="A0A151JCT8"/>
<gene>
    <name evidence="1" type="ORF">AUQ44_16500</name>
</gene>
<evidence type="ECO:0000313" key="1">
    <source>
        <dbReference type="EMBL" id="KYN23581.1"/>
    </source>
</evidence>
<protein>
    <recommendedName>
        <fullName evidence="3">Phage protein</fullName>
    </recommendedName>
</protein>
<accession>A0A151JCT8</accession>
<organism evidence="1 2">
    <name type="scientific">Vibrio cidicii</name>
    <dbReference type="NCBI Taxonomy" id="1763883"/>
    <lineage>
        <taxon>Bacteria</taxon>
        <taxon>Pseudomonadati</taxon>
        <taxon>Pseudomonadota</taxon>
        <taxon>Gammaproteobacteria</taxon>
        <taxon>Vibrionales</taxon>
        <taxon>Vibrionaceae</taxon>
        <taxon>Vibrio</taxon>
    </lineage>
</organism>
<sequence length="86" mass="9449">MKTIVLTIGNIDLSFNPTEADYGEYMSEVAQGDLVNASHNFVMSIVDEESKDALRGITTENPGAAMQITGEVLKEYTPKLQIKVKK</sequence>
<reference evidence="2" key="1">
    <citation type="submission" date="2015-12" db="EMBL/GenBank/DDBJ databases">
        <authorList>
            <person name="Tarr C.L."/>
            <person name="Gladney L.M."/>
        </authorList>
    </citation>
    <scope>NUCLEOTIDE SEQUENCE [LARGE SCALE GENOMIC DNA]</scope>
    <source>
        <strain evidence="2">2756-81</strain>
    </source>
</reference>
<dbReference type="EMBL" id="LOMK01000002">
    <property type="protein sequence ID" value="KYN23581.1"/>
    <property type="molecule type" value="Genomic_DNA"/>
</dbReference>
<evidence type="ECO:0000313" key="2">
    <source>
        <dbReference type="Proteomes" id="UP000075349"/>
    </source>
</evidence>
<dbReference type="Proteomes" id="UP000075349">
    <property type="component" value="Unassembled WGS sequence"/>
</dbReference>
<proteinExistence type="predicted"/>
<dbReference type="Gene3D" id="3.30.2220.10">
    <property type="entry name" value="rbstp2171"/>
    <property type="match status" value="1"/>
</dbReference>
<dbReference type="InterPro" id="IPR024406">
    <property type="entry name" value="TAC-10"/>
</dbReference>
<evidence type="ECO:0008006" key="3">
    <source>
        <dbReference type="Google" id="ProtNLM"/>
    </source>
</evidence>
<dbReference type="Pfam" id="PF10963">
    <property type="entry name" value="Phage_TAC_10"/>
    <property type="match status" value="1"/>
</dbReference>